<accession>A0ABT2Z618</accession>
<gene>
    <name evidence="2" type="ORF">OE647_17915</name>
</gene>
<dbReference type="PROSITE" id="PS51186">
    <property type="entry name" value="GNAT"/>
    <property type="match status" value="1"/>
</dbReference>
<dbReference type="CDD" id="cd04301">
    <property type="entry name" value="NAT_SF"/>
    <property type="match status" value="1"/>
</dbReference>
<reference evidence="2 3" key="1">
    <citation type="submission" date="2022-10" db="EMBL/GenBank/DDBJ databases">
        <title>Defluviimonas sp. nov., isolated from ocean surface water.</title>
        <authorList>
            <person name="He W."/>
            <person name="Wang L."/>
            <person name="Zhang D.-F."/>
        </authorList>
    </citation>
    <scope>NUCLEOTIDE SEQUENCE [LARGE SCALE GENOMIC DNA]</scope>
    <source>
        <strain evidence="2 3">WL0075</strain>
    </source>
</reference>
<evidence type="ECO:0000313" key="3">
    <source>
        <dbReference type="Proteomes" id="UP001652503"/>
    </source>
</evidence>
<keyword evidence="3" id="KW-1185">Reference proteome</keyword>
<dbReference type="Proteomes" id="UP001652503">
    <property type="component" value="Unassembled WGS sequence"/>
</dbReference>
<proteinExistence type="predicted"/>
<dbReference type="Pfam" id="PF00583">
    <property type="entry name" value="Acetyltransf_1"/>
    <property type="match status" value="1"/>
</dbReference>
<dbReference type="EMBL" id="JAOWLA010000021">
    <property type="protein sequence ID" value="MCV2866593.1"/>
    <property type="molecule type" value="Genomic_DNA"/>
</dbReference>
<evidence type="ECO:0000313" key="2">
    <source>
        <dbReference type="EMBL" id="MCV2866593.1"/>
    </source>
</evidence>
<comment type="caution">
    <text evidence="2">The sequence shown here is derived from an EMBL/GenBank/DDBJ whole genome shotgun (WGS) entry which is preliminary data.</text>
</comment>
<feature type="domain" description="N-acetyltransferase" evidence="1">
    <location>
        <begin position="126"/>
        <end position="265"/>
    </location>
</feature>
<sequence length="265" mass="28873">MQPDAELLARMDENLVAYWGAYALADGSRYERFPGAVCLYTPIPHCLFNSVNLTTDAPGTVDRALESAGKSIEERGTPVLWRLSAVAASDAVRDRLTAAGLEREGRDPALLMDLSALPDAPKVEGLTVREAEGRTGLHGWAWLTCNAFELADDVREAMSRCEAAIPEDRFESQPRYVGYLDGEPVAVSSLVMAAGLAGIYAVATLPEARRRGIGTVMTHHAMAEGRRRGARHAVLQATDMGRPVYERLGFSKVHAYELFLQNEAV</sequence>
<dbReference type="InterPro" id="IPR000182">
    <property type="entry name" value="GNAT_dom"/>
</dbReference>
<dbReference type="RefSeq" id="WP_263723129.1">
    <property type="nucleotide sequence ID" value="NZ_JAOWLA010000021.1"/>
</dbReference>
<protein>
    <submittedName>
        <fullName evidence="2">GNAT family N-acetyltransferase</fullName>
    </submittedName>
</protein>
<evidence type="ECO:0000259" key="1">
    <source>
        <dbReference type="PROSITE" id="PS51186"/>
    </source>
</evidence>
<name>A0ABT2Z618_9RHOB</name>
<dbReference type="SUPFAM" id="SSF55729">
    <property type="entry name" value="Acyl-CoA N-acyltransferases (Nat)"/>
    <property type="match status" value="1"/>
</dbReference>
<dbReference type="Gene3D" id="3.40.630.30">
    <property type="match status" value="1"/>
</dbReference>
<organism evidence="2 3">
    <name type="scientific">Albidovulum sediminicola</name>
    <dbReference type="NCBI Taxonomy" id="2984331"/>
    <lineage>
        <taxon>Bacteria</taxon>
        <taxon>Pseudomonadati</taxon>
        <taxon>Pseudomonadota</taxon>
        <taxon>Alphaproteobacteria</taxon>
        <taxon>Rhodobacterales</taxon>
        <taxon>Paracoccaceae</taxon>
        <taxon>Albidovulum</taxon>
    </lineage>
</organism>
<dbReference type="InterPro" id="IPR016181">
    <property type="entry name" value="Acyl_CoA_acyltransferase"/>
</dbReference>